<sequence length="16" mass="1807">MHHVGAVNVQQYVVLL</sequence>
<reference evidence="1 2" key="1">
    <citation type="submission" date="2007-06" db="EMBL/GenBank/DDBJ databases">
        <authorList>
            <person name="Green D."/>
            <person name="Ferriera S."/>
            <person name="Johnson J."/>
            <person name="Kravitz S."/>
            <person name="Beeson K."/>
            <person name="Sutton G."/>
            <person name="Rogers Y.-H."/>
            <person name="Friedman R."/>
            <person name="Frazier M."/>
            <person name="Venter J.C."/>
        </authorList>
    </citation>
    <scope>NUCLEOTIDE SEQUENCE [LARGE SCALE GENOMIC DNA]</scope>
    <source>
        <strain evidence="1 2">DG893</strain>
    </source>
</reference>
<dbReference type="Proteomes" id="UP000005856">
    <property type="component" value="Unassembled WGS sequence"/>
</dbReference>
<dbReference type="AlphaFoldDB" id="A6F171"/>
<comment type="caution">
    <text evidence="1">The sequence shown here is derived from an EMBL/GenBank/DDBJ whole genome shotgun (WGS) entry which is preliminary data.</text>
</comment>
<proteinExistence type="predicted"/>
<keyword evidence="1" id="KW-0689">Ribosomal protein</keyword>
<evidence type="ECO:0000313" key="1">
    <source>
        <dbReference type="EMBL" id="EDM47520.1"/>
    </source>
</evidence>
<dbReference type="GO" id="GO:0005840">
    <property type="term" value="C:ribosome"/>
    <property type="evidence" value="ECO:0007669"/>
    <property type="project" value="UniProtKB-KW"/>
</dbReference>
<gene>
    <name evidence="1" type="primary">rplW</name>
    <name evidence="1" type="ORF">MDG893_13804</name>
</gene>
<protein>
    <submittedName>
        <fullName evidence="1">50S ribosomal protein L23</fullName>
    </submittedName>
</protein>
<evidence type="ECO:0000313" key="2">
    <source>
        <dbReference type="Proteomes" id="UP000005856"/>
    </source>
</evidence>
<organism evidence="1 2">
    <name type="scientific">Marinobacter algicola DG893</name>
    <dbReference type="NCBI Taxonomy" id="443152"/>
    <lineage>
        <taxon>Bacteria</taxon>
        <taxon>Pseudomonadati</taxon>
        <taxon>Pseudomonadota</taxon>
        <taxon>Gammaproteobacteria</taxon>
        <taxon>Pseudomonadales</taxon>
        <taxon>Marinobacteraceae</taxon>
        <taxon>Marinobacter</taxon>
    </lineage>
</organism>
<name>A6F171_9GAMM</name>
<keyword evidence="2" id="KW-1185">Reference proteome</keyword>
<keyword evidence="1" id="KW-0687">Ribonucleoprotein</keyword>
<accession>A6F171</accession>
<dbReference type="EMBL" id="ABCP01000016">
    <property type="protein sequence ID" value="EDM47520.1"/>
    <property type="molecule type" value="Genomic_DNA"/>
</dbReference>